<dbReference type="Proteomes" id="UP001151760">
    <property type="component" value="Unassembled WGS sequence"/>
</dbReference>
<dbReference type="EMBL" id="BQNB010011960">
    <property type="protein sequence ID" value="GJS97415.1"/>
    <property type="molecule type" value="Genomic_DNA"/>
</dbReference>
<evidence type="ECO:0000313" key="2">
    <source>
        <dbReference type="EMBL" id="GJS97415.1"/>
    </source>
</evidence>
<protein>
    <submittedName>
        <fullName evidence="2">Uncharacterized protein</fullName>
    </submittedName>
</protein>
<reference evidence="2" key="2">
    <citation type="submission" date="2022-01" db="EMBL/GenBank/DDBJ databases">
        <authorList>
            <person name="Yamashiro T."/>
            <person name="Shiraishi A."/>
            <person name="Satake H."/>
            <person name="Nakayama K."/>
        </authorList>
    </citation>
    <scope>NUCLEOTIDE SEQUENCE</scope>
</reference>
<accession>A0ABQ5A519</accession>
<sequence length="220" mass="23256">MSSSVILIPSDSTNESVEETLVASPSGVLDFVVHSYPKSEPSKAPLLLDIPPPYYEATITQWRAIVLSHPSSPSSLSPFSIPTSSIQIAATPVVPSLLVQTTSTPSTVPDVYVYVSPTPVTETTPVPPYSEALLRWRSAPLSTCFPLPSSGSSLSSLDLSSSSSRASPSSSETSSASDTSVPSSKISSHSSYDTSYTSLGPIPLRRHQLSSYATNVSRDY</sequence>
<comment type="caution">
    <text evidence="2">The sequence shown here is derived from an EMBL/GenBank/DDBJ whole genome shotgun (WGS) entry which is preliminary data.</text>
</comment>
<gene>
    <name evidence="2" type="ORF">Tco_0804383</name>
</gene>
<evidence type="ECO:0000313" key="3">
    <source>
        <dbReference type="Proteomes" id="UP001151760"/>
    </source>
</evidence>
<feature type="compositionally biased region" description="Low complexity" evidence="1">
    <location>
        <begin position="152"/>
        <end position="198"/>
    </location>
</feature>
<organism evidence="2 3">
    <name type="scientific">Tanacetum coccineum</name>
    <dbReference type="NCBI Taxonomy" id="301880"/>
    <lineage>
        <taxon>Eukaryota</taxon>
        <taxon>Viridiplantae</taxon>
        <taxon>Streptophyta</taxon>
        <taxon>Embryophyta</taxon>
        <taxon>Tracheophyta</taxon>
        <taxon>Spermatophyta</taxon>
        <taxon>Magnoliopsida</taxon>
        <taxon>eudicotyledons</taxon>
        <taxon>Gunneridae</taxon>
        <taxon>Pentapetalae</taxon>
        <taxon>asterids</taxon>
        <taxon>campanulids</taxon>
        <taxon>Asterales</taxon>
        <taxon>Asteraceae</taxon>
        <taxon>Asteroideae</taxon>
        <taxon>Anthemideae</taxon>
        <taxon>Anthemidinae</taxon>
        <taxon>Tanacetum</taxon>
    </lineage>
</organism>
<feature type="region of interest" description="Disordered" evidence="1">
    <location>
        <begin position="152"/>
        <end position="201"/>
    </location>
</feature>
<proteinExistence type="predicted"/>
<reference evidence="2" key="1">
    <citation type="journal article" date="2022" name="Int. J. Mol. Sci.">
        <title>Draft Genome of Tanacetum Coccineum: Genomic Comparison of Closely Related Tanacetum-Family Plants.</title>
        <authorList>
            <person name="Yamashiro T."/>
            <person name="Shiraishi A."/>
            <person name="Nakayama K."/>
            <person name="Satake H."/>
        </authorList>
    </citation>
    <scope>NUCLEOTIDE SEQUENCE</scope>
</reference>
<name>A0ABQ5A519_9ASTR</name>
<evidence type="ECO:0000256" key="1">
    <source>
        <dbReference type="SAM" id="MobiDB-lite"/>
    </source>
</evidence>
<keyword evidence="3" id="KW-1185">Reference proteome</keyword>